<keyword evidence="2" id="KW-0106">Calcium</keyword>
<dbReference type="PROSITE" id="PS00018">
    <property type="entry name" value="EF_HAND_1"/>
    <property type="match status" value="2"/>
</dbReference>
<dbReference type="CDD" id="cd00051">
    <property type="entry name" value="EFh"/>
    <property type="match status" value="2"/>
</dbReference>
<accession>A0AA88XY00</accession>
<evidence type="ECO:0000256" key="3">
    <source>
        <dbReference type="ARBA" id="ARBA00023179"/>
    </source>
</evidence>
<dbReference type="SMART" id="SM00054">
    <property type="entry name" value="EFh"/>
    <property type="match status" value="3"/>
</dbReference>
<dbReference type="GO" id="GO:0016460">
    <property type="term" value="C:myosin II complex"/>
    <property type="evidence" value="ECO:0007669"/>
    <property type="project" value="TreeGrafter"/>
</dbReference>
<comment type="caution">
    <text evidence="5">The sequence shown here is derived from an EMBL/GenBank/DDBJ whole genome shotgun (WGS) entry which is preliminary data.</text>
</comment>
<feature type="domain" description="EF-hand" evidence="4">
    <location>
        <begin position="8"/>
        <end position="43"/>
    </location>
</feature>
<evidence type="ECO:0000259" key="4">
    <source>
        <dbReference type="PROSITE" id="PS50222"/>
    </source>
</evidence>
<name>A0AA88XY00_PINIB</name>
<keyword evidence="1" id="KW-0677">Repeat</keyword>
<evidence type="ECO:0000256" key="1">
    <source>
        <dbReference type="ARBA" id="ARBA00022737"/>
    </source>
</evidence>
<dbReference type="PROSITE" id="PS50222">
    <property type="entry name" value="EF_HAND_2"/>
    <property type="match status" value="2"/>
</dbReference>
<dbReference type="Gene3D" id="1.10.238.10">
    <property type="entry name" value="EF-hand"/>
    <property type="match status" value="2"/>
</dbReference>
<dbReference type="InterPro" id="IPR002048">
    <property type="entry name" value="EF_hand_dom"/>
</dbReference>
<feature type="domain" description="EF-hand" evidence="4">
    <location>
        <begin position="45"/>
        <end position="80"/>
    </location>
</feature>
<proteinExistence type="predicted"/>
<protein>
    <recommendedName>
        <fullName evidence="4">EF-hand domain-containing protein</fullName>
    </recommendedName>
</protein>
<dbReference type="PANTHER" id="PTHR23048">
    <property type="entry name" value="MYOSIN LIGHT CHAIN 1, 3"/>
    <property type="match status" value="1"/>
</dbReference>
<evidence type="ECO:0000313" key="6">
    <source>
        <dbReference type="Proteomes" id="UP001186944"/>
    </source>
</evidence>
<keyword evidence="3" id="KW-0514">Muscle protein</keyword>
<gene>
    <name evidence="5" type="ORF">FSP39_024262</name>
</gene>
<dbReference type="GO" id="GO:0005509">
    <property type="term" value="F:calcium ion binding"/>
    <property type="evidence" value="ECO:0007669"/>
    <property type="project" value="InterPro"/>
</dbReference>
<dbReference type="Pfam" id="PF00036">
    <property type="entry name" value="EF-hand_1"/>
    <property type="match status" value="1"/>
</dbReference>
<dbReference type="InterPro" id="IPR011992">
    <property type="entry name" value="EF-hand-dom_pair"/>
</dbReference>
<dbReference type="InterPro" id="IPR050230">
    <property type="entry name" value="CALM/Myosin/TropC-like"/>
</dbReference>
<dbReference type="PANTHER" id="PTHR23048:SF0">
    <property type="entry name" value="CALMODULIN LIKE 3"/>
    <property type="match status" value="1"/>
</dbReference>
<dbReference type="EMBL" id="VSWD01000009">
    <property type="protein sequence ID" value="KAK3094114.1"/>
    <property type="molecule type" value="Genomic_DNA"/>
</dbReference>
<dbReference type="AlphaFoldDB" id="A0AA88XY00"/>
<sequence length="115" mass="12835">MASLGMCPTEAELQDIINHVDSDGNGTIDFPEFLNMMATKMDNLDSESEIKETFRLFDKNGDGYISAWELRLVMANLGERLHDHEIEAMLREADVDGDGVINYEGNIVNASPLEI</sequence>
<organism evidence="5 6">
    <name type="scientific">Pinctada imbricata</name>
    <name type="common">Atlantic pearl-oyster</name>
    <name type="synonym">Pinctada martensii</name>
    <dbReference type="NCBI Taxonomy" id="66713"/>
    <lineage>
        <taxon>Eukaryota</taxon>
        <taxon>Metazoa</taxon>
        <taxon>Spiralia</taxon>
        <taxon>Lophotrochozoa</taxon>
        <taxon>Mollusca</taxon>
        <taxon>Bivalvia</taxon>
        <taxon>Autobranchia</taxon>
        <taxon>Pteriomorphia</taxon>
        <taxon>Pterioida</taxon>
        <taxon>Pterioidea</taxon>
        <taxon>Pteriidae</taxon>
        <taxon>Pinctada</taxon>
    </lineage>
</organism>
<evidence type="ECO:0000313" key="5">
    <source>
        <dbReference type="EMBL" id="KAK3094114.1"/>
    </source>
</evidence>
<dbReference type="InterPro" id="IPR018247">
    <property type="entry name" value="EF_Hand_1_Ca_BS"/>
</dbReference>
<dbReference type="FunFam" id="1.10.238.10:FF:000001">
    <property type="entry name" value="Calmodulin 1"/>
    <property type="match status" value="1"/>
</dbReference>
<dbReference type="Proteomes" id="UP001186944">
    <property type="component" value="Unassembled WGS sequence"/>
</dbReference>
<keyword evidence="6" id="KW-1185">Reference proteome</keyword>
<evidence type="ECO:0000256" key="2">
    <source>
        <dbReference type="ARBA" id="ARBA00022837"/>
    </source>
</evidence>
<dbReference type="Pfam" id="PF13499">
    <property type="entry name" value="EF-hand_7"/>
    <property type="match status" value="1"/>
</dbReference>
<dbReference type="SUPFAM" id="SSF47473">
    <property type="entry name" value="EF-hand"/>
    <property type="match status" value="1"/>
</dbReference>
<reference evidence="5" key="1">
    <citation type="submission" date="2019-08" db="EMBL/GenBank/DDBJ databases">
        <title>The improved chromosome-level genome for the pearl oyster Pinctada fucata martensii using PacBio sequencing and Hi-C.</title>
        <authorList>
            <person name="Zheng Z."/>
        </authorList>
    </citation>
    <scope>NUCLEOTIDE SEQUENCE</scope>
    <source>
        <strain evidence="5">ZZ-2019</strain>
        <tissue evidence="5">Adductor muscle</tissue>
    </source>
</reference>